<dbReference type="Proteomes" id="UP000235392">
    <property type="component" value="Unassembled WGS sequence"/>
</dbReference>
<gene>
    <name evidence="1" type="ORF">PCASD_25215</name>
</gene>
<evidence type="ECO:0000313" key="2">
    <source>
        <dbReference type="Proteomes" id="UP000235392"/>
    </source>
</evidence>
<sequence length="69" mass="7563">MNRNDAHVPPQFRLHVGQIVTKVSSWLLITCSCQDVVMGPPDEPNHDVFIADAISQTGLNHDTAEALNP</sequence>
<dbReference type="PROSITE" id="PS51257">
    <property type="entry name" value="PROKAR_LIPOPROTEIN"/>
    <property type="match status" value="1"/>
</dbReference>
<organism evidence="1 2">
    <name type="scientific">Puccinia coronata f. sp. avenae</name>
    <dbReference type="NCBI Taxonomy" id="200324"/>
    <lineage>
        <taxon>Eukaryota</taxon>
        <taxon>Fungi</taxon>
        <taxon>Dikarya</taxon>
        <taxon>Basidiomycota</taxon>
        <taxon>Pucciniomycotina</taxon>
        <taxon>Pucciniomycetes</taxon>
        <taxon>Pucciniales</taxon>
        <taxon>Pucciniaceae</taxon>
        <taxon>Puccinia</taxon>
    </lineage>
</organism>
<dbReference type="AlphaFoldDB" id="A0A2N5TL98"/>
<accession>A0A2N5TL98</accession>
<proteinExistence type="predicted"/>
<comment type="caution">
    <text evidence="1">The sequence shown here is derived from an EMBL/GenBank/DDBJ whole genome shotgun (WGS) entry which is preliminary data.</text>
</comment>
<protein>
    <submittedName>
        <fullName evidence="1">Uncharacterized protein</fullName>
    </submittedName>
</protein>
<reference evidence="1 2" key="1">
    <citation type="submission" date="2017-11" db="EMBL/GenBank/DDBJ databases">
        <title>De novo assembly and phasing of dikaryotic genomes from two isolates of Puccinia coronata f. sp. avenae, the causal agent of oat crown rust.</title>
        <authorList>
            <person name="Miller M.E."/>
            <person name="Zhang Y."/>
            <person name="Omidvar V."/>
            <person name="Sperschneider J."/>
            <person name="Schwessinger B."/>
            <person name="Raley C."/>
            <person name="Palmer J.M."/>
            <person name="Garnica D."/>
            <person name="Upadhyaya N."/>
            <person name="Rathjen J."/>
            <person name="Taylor J.M."/>
            <person name="Park R.F."/>
            <person name="Dodds P.N."/>
            <person name="Hirsch C.D."/>
            <person name="Kianian S.F."/>
            <person name="Figueroa M."/>
        </authorList>
    </citation>
    <scope>NUCLEOTIDE SEQUENCE [LARGE SCALE GENOMIC DNA]</scope>
    <source>
        <strain evidence="1">12SD80</strain>
    </source>
</reference>
<dbReference type="EMBL" id="PGCI01000474">
    <property type="protein sequence ID" value="PLW26273.1"/>
    <property type="molecule type" value="Genomic_DNA"/>
</dbReference>
<name>A0A2N5TL98_9BASI</name>
<evidence type="ECO:0000313" key="1">
    <source>
        <dbReference type="EMBL" id="PLW26273.1"/>
    </source>
</evidence>